<dbReference type="InterPro" id="IPR012434">
    <property type="entry name" value="DUF1631"/>
</dbReference>
<dbReference type="Pfam" id="PF07793">
    <property type="entry name" value="DUF1631"/>
    <property type="match status" value="1"/>
</dbReference>
<evidence type="ECO:0000313" key="3">
    <source>
        <dbReference type="Proteomes" id="UP000199729"/>
    </source>
</evidence>
<dbReference type="Proteomes" id="UP000199729">
    <property type="component" value="Chromosome"/>
</dbReference>
<dbReference type="EMBL" id="CP022423">
    <property type="protein sequence ID" value="ASM77051.1"/>
    <property type="molecule type" value="Genomic_DNA"/>
</dbReference>
<accession>A0A221KDG4</accession>
<gene>
    <name evidence="2" type="ORF">VITFI_CDS1273</name>
</gene>
<evidence type="ECO:0000313" key="2">
    <source>
        <dbReference type="EMBL" id="ASM77051.1"/>
    </source>
</evidence>
<evidence type="ECO:0000256" key="1">
    <source>
        <dbReference type="SAM" id="MobiDB-lite"/>
    </source>
</evidence>
<dbReference type="AlphaFoldDB" id="A0A221KDG4"/>
<feature type="compositionally biased region" description="Gly residues" evidence="1">
    <location>
        <begin position="267"/>
        <end position="277"/>
    </location>
</feature>
<proteinExistence type="predicted"/>
<protein>
    <recommendedName>
        <fullName evidence="4">Thymidine phosphorylase</fullName>
    </recommendedName>
</protein>
<reference evidence="2 3" key="1">
    <citation type="submission" date="2017-07" db="EMBL/GenBank/DDBJ databases">
        <title>Complete Genome Sequence of the cosmetic ferment Vitreoscilla filiformis (ATCC15551).</title>
        <authorList>
            <person name="Contreras S."/>
            <person name="Sagory-Zalkind P."/>
            <person name="Blanquart H."/>
            <person name="Iltis A."/>
            <person name="Morand S.C."/>
        </authorList>
    </citation>
    <scope>NUCLEOTIDE SEQUENCE [LARGE SCALE GENOMIC DNA]</scope>
    <source>
        <strain evidence="2 3">ATCC 15551</strain>
    </source>
</reference>
<sequence length="803" mass="87143">MAAELPADVSLVERARVFFVDVFCEGLDTWAPPASNVDPELQQMLSAHLAHWPEQMRRRMHQRLKAVSSGASPEALAGDVPVLAVLPQGGLALVDEEAVQLSILISRLSLAIMDRSTWEYAGLRARVTRLLQVDDLPAEDVLRPQTLAHCWLHAWQSAGLPLRAWHAAEDHWQRLCASHSEMAYGRTNGWLVEQGAVAEIDLRSLIRRAQDRGPAALATPVTPPPAPASHAKVSHRAPPPPPASERRAAGAAPGGGLSGRGLPAALQGGGGTGGGSRGMAAAPGSGAPAAVQEETRLLTRPQGAAPGEAPGGGALPLVKRLSDLLEKQIPGFRAMGRNVSPSEALTQAMQRVQQRLQQLPGGTQHLSLQAGAGDLAPMLRELQAQIRAVKQAAGTPHERATVELVALMFQSLLTEEKIPADVRIWFARLQMPTLRIALADADFFTHEDHPARRLIDRMGACVMGFEGDGGASDLSLVAEIRRVVQVVEAFPETGVRVFKTVLREFEQFLEGYYQGQNEAMRTGVSLAQRIEQREALAVQYTIELRKRLSDVPVPVTVREFLFHLWADVLATQAVRHGLNSAEVRWAREVALDLIWQAGAKTSQEQRMEAMRRLPGLLAALRQGMQLSGLDAERQTQVVQSLSVALATAFAARAPVLSAAQLAQLKQRLKTIDEMMPDGELELDDAWVLDETSHQQEGLDIVSDGGSLPSPAYLVRAAELAVGSTYTLEHRGQRLAVRLIWQGMNRQLTLFATQEGTCLLFQRSRLAAFLQAGLLVPVQEETLTVRAARRAIDQISADPSKLLG</sequence>
<organism evidence="2 3">
    <name type="scientific">Vitreoscilla filiformis</name>
    <dbReference type="NCBI Taxonomy" id="63"/>
    <lineage>
        <taxon>Bacteria</taxon>
        <taxon>Pseudomonadati</taxon>
        <taxon>Pseudomonadota</taxon>
        <taxon>Betaproteobacteria</taxon>
        <taxon>Neisseriales</taxon>
        <taxon>Neisseriaceae</taxon>
        <taxon>Vitreoscilla</taxon>
    </lineage>
</organism>
<evidence type="ECO:0008006" key="4">
    <source>
        <dbReference type="Google" id="ProtNLM"/>
    </source>
</evidence>
<name>A0A221KDG4_VITFI</name>
<dbReference type="OrthoDB" id="8571923at2"/>
<dbReference type="RefSeq" id="WP_089416261.1">
    <property type="nucleotide sequence ID" value="NZ_CP022423.1"/>
</dbReference>
<dbReference type="KEGG" id="vff:VITFI_CDS1273"/>
<feature type="compositionally biased region" description="Low complexity" evidence="1">
    <location>
        <begin position="278"/>
        <end position="290"/>
    </location>
</feature>
<keyword evidence="3" id="KW-1185">Reference proteome</keyword>
<feature type="region of interest" description="Disordered" evidence="1">
    <location>
        <begin position="215"/>
        <end position="293"/>
    </location>
</feature>